<evidence type="ECO:0000313" key="13">
    <source>
        <dbReference type="EMBL" id="CEJ06684.1"/>
    </source>
</evidence>
<reference evidence="13" key="1">
    <citation type="submission" date="2014-11" db="EMBL/GenBank/DDBJ databases">
        <authorList>
            <person name="Hornung B.V."/>
        </authorList>
    </citation>
    <scope>NUCLEOTIDE SEQUENCE</scope>
    <source>
        <strain evidence="13">INE</strain>
    </source>
</reference>
<keyword evidence="7 12" id="KW-0378">Hydrolase</keyword>
<dbReference type="PANTHER" id="PTHR31118:SF12">
    <property type="entry name" value="CYCLASE-LIKE PROTEIN 2"/>
    <property type="match status" value="1"/>
</dbReference>
<keyword evidence="8" id="KW-0862">Zinc</keyword>
<dbReference type="FunFam" id="3.50.30.50:FF:000001">
    <property type="entry name" value="Kynurenine formamidase"/>
    <property type="match status" value="1"/>
</dbReference>
<dbReference type="RefSeq" id="WP_240984208.1">
    <property type="nucleotide sequence ID" value="NZ_CDGJ01000032.1"/>
</dbReference>
<dbReference type="Pfam" id="PF04199">
    <property type="entry name" value="Cyclase"/>
    <property type="match status" value="1"/>
</dbReference>
<evidence type="ECO:0000313" key="12">
    <source>
        <dbReference type="EMBL" id="CAA7600550.1"/>
    </source>
</evidence>
<dbReference type="Proteomes" id="UP000836597">
    <property type="component" value="Chromosome"/>
</dbReference>
<dbReference type="GO" id="GO:0046872">
    <property type="term" value="F:metal ion binding"/>
    <property type="evidence" value="ECO:0007669"/>
    <property type="project" value="UniProtKB-KW"/>
</dbReference>
<gene>
    <name evidence="13" type="ORF">DEACI_1133</name>
    <name evidence="12" type="ORF">DEACI_1203</name>
</gene>
<dbReference type="InterPro" id="IPR037175">
    <property type="entry name" value="KFase_sf"/>
</dbReference>
<reference evidence="12" key="2">
    <citation type="submission" date="2020-01" db="EMBL/GenBank/DDBJ databases">
        <authorList>
            <person name="Hornung B."/>
        </authorList>
    </citation>
    <scope>NUCLEOTIDE SEQUENCE</scope>
    <source>
        <strain evidence="12">PacBioINE</strain>
    </source>
</reference>
<dbReference type="Gene3D" id="3.50.30.50">
    <property type="entry name" value="Putative cyclase"/>
    <property type="match status" value="1"/>
</dbReference>
<keyword evidence="6" id="KW-0479">Metal-binding</keyword>
<dbReference type="EC" id="3.5.1.9" evidence="4"/>
<evidence type="ECO:0000256" key="9">
    <source>
        <dbReference type="ARBA" id="ARBA00023079"/>
    </source>
</evidence>
<evidence type="ECO:0000256" key="2">
    <source>
        <dbReference type="ARBA" id="ARBA00002204"/>
    </source>
</evidence>
<name>A0A8S0X443_9FIRM</name>
<protein>
    <recommendedName>
        <fullName evidence="5">Kynurenine formamidase</fullName>
        <ecNumber evidence="4">3.5.1.9</ecNumber>
    </recommendedName>
</protein>
<evidence type="ECO:0000313" key="14">
    <source>
        <dbReference type="Proteomes" id="UP001071230"/>
    </source>
</evidence>
<accession>A0A8S0X443</accession>
<evidence type="ECO:0000256" key="4">
    <source>
        <dbReference type="ARBA" id="ARBA00012930"/>
    </source>
</evidence>
<comment type="cofactor">
    <cofactor evidence="1">
        <name>Zn(2+)</name>
        <dbReference type="ChEBI" id="CHEBI:29105"/>
    </cofactor>
</comment>
<evidence type="ECO:0000256" key="10">
    <source>
        <dbReference type="ARBA" id="ARBA00048496"/>
    </source>
</evidence>
<evidence type="ECO:0000256" key="6">
    <source>
        <dbReference type="ARBA" id="ARBA00022723"/>
    </source>
</evidence>
<dbReference type="AlphaFoldDB" id="A0A8S0X443"/>
<dbReference type="EMBL" id="LR746496">
    <property type="protein sequence ID" value="CAA7600550.1"/>
    <property type="molecule type" value="Genomic_DNA"/>
</dbReference>
<comment type="subunit">
    <text evidence="3">Homodimer.</text>
</comment>
<comment type="catalytic activity">
    <reaction evidence="10">
        <text>N-formyl-L-kynurenine + H2O = L-kynurenine + formate + H(+)</text>
        <dbReference type="Rhea" id="RHEA:13009"/>
        <dbReference type="ChEBI" id="CHEBI:15377"/>
        <dbReference type="ChEBI" id="CHEBI:15378"/>
        <dbReference type="ChEBI" id="CHEBI:15740"/>
        <dbReference type="ChEBI" id="CHEBI:57959"/>
        <dbReference type="ChEBI" id="CHEBI:58629"/>
        <dbReference type="EC" id="3.5.1.9"/>
    </reaction>
</comment>
<dbReference type="Proteomes" id="UP001071230">
    <property type="component" value="Unassembled WGS sequence"/>
</dbReference>
<dbReference type="KEGG" id="aacx:DEACI_1203"/>
<keyword evidence="9" id="KW-0823">Tryptophan catabolism</keyword>
<evidence type="ECO:0000256" key="1">
    <source>
        <dbReference type="ARBA" id="ARBA00001947"/>
    </source>
</evidence>
<evidence type="ECO:0000256" key="3">
    <source>
        <dbReference type="ARBA" id="ARBA00011738"/>
    </source>
</evidence>
<dbReference type="PANTHER" id="PTHR31118">
    <property type="entry name" value="CYCLASE-LIKE PROTEIN 2"/>
    <property type="match status" value="1"/>
</dbReference>
<dbReference type="EMBL" id="CDGJ01000032">
    <property type="protein sequence ID" value="CEJ06684.1"/>
    <property type="molecule type" value="Genomic_DNA"/>
</dbReference>
<comment type="pathway">
    <text evidence="11">Amino-acid degradation; L-tryptophan degradation via kynurenine pathway; L-kynurenine from L-tryptophan: step 2/2.</text>
</comment>
<dbReference type="GO" id="GO:0019441">
    <property type="term" value="P:L-tryptophan catabolic process to kynurenine"/>
    <property type="evidence" value="ECO:0007669"/>
    <property type="project" value="InterPro"/>
</dbReference>
<dbReference type="InterPro" id="IPR007325">
    <property type="entry name" value="KFase/CYL"/>
</dbReference>
<sequence>MEIYDISMTIAPGMTVYKNKAEKRPLFRVNEAFSRGGKAYESSLCLDMHTGTHLDAPLHMIEGGGTVDSIDLERFLVNCRVLDLTGVNDKISSKDCAEHAIKAGDFLLFKTRNSSLNAFDPEFVYLDRDGAAYLKEKEVAGVGIDALGIERSQPGHETHKILLGGGIIILEGLRLGDVEAGEYILCAFPLKIQGVEAAPVRAVLLKGLDRLPPVPLI</sequence>
<evidence type="ECO:0000256" key="8">
    <source>
        <dbReference type="ARBA" id="ARBA00022833"/>
    </source>
</evidence>
<proteinExistence type="predicted"/>
<dbReference type="SUPFAM" id="SSF102198">
    <property type="entry name" value="Putative cyclase"/>
    <property type="match status" value="1"/>
</dbReference>
<comment type="function">
    <text evidence="2">Catalyzes the hydrolysis of N-formyl-L-kynurenine to L-kynurenine, the second step in the kynurenine pathway of tryptophan degradation.</text>
</comment>
<dbReference type="GO" id="GO:0004061">
    <property type="term" value="F:arylformamidase activity"/>
    <property type="evidence" value="ECO:0007669"/>
    <property type="project" value="UniProtKB-EC"/>
</dbReference>
<evidence type="ECO:0000256" key="11">
    <source>
        <dbReference type="ARBA" id="ARBA00060547"/>
    </source>
</evidence>
<evidence type="ECO:0000256" key="7">
    <source>
        <dbReference type="ARBA" id="ARBA00022801"/>
    </source>
</evidence>
<organism evidence="12">
    <name type="scientific">Acididesulfobacillus acetoxydans</name>
    <dbReference type="NCBI Taxonomy" id="1561005"/>
    <lineage>
        <taxon>Bacteria</taxon>
        <taxon>Bacillati</taxon>
        <taxon>Bacillota</taxon>
        <taxon>Clostridia</taxon>
        <taxon>Eubacteriales</taxon>
        <taxon>Peptococcaceae</taxon>
        <taxon>Acididesulfobacillus</taxon>
    </lineage>
</organism>
<keyword evidence="14" id="KW-1185">Reference proteome</keyword>
<evidence type="ECO:0000256" key="5">
    <source>
        <dbReference type="ARBA" id="ARBA00014889"/>
    </source>
</evidence>